<keyword evidence="9" id="KW-1185">Reference proteome</keyword>
<evidence type="ECO:0000256" key="3">
    <source>
        <dbReference type="ARBA" id="ARBA00012027"/>
    </source>
</evidence>
<sequence length="590" mass="64352">MQNAVAFADNDVVLIAWSYGRKLPGCMGFAVYRIDAAGTETALPSVAVFPGTKRLPAQTTEQFPIQKFYWKDPYARLIAGKNNRTFRYRIVPLEGKPGKLTPMRVAFAISNEVTLSPQVGPDLQAYFNRGLISTQRVSRTMDGHPDKESLLAMVSQPGNAMRESLAGDMIAALLDFVARAGKGGRLYAALYELGDDELISALEKAGKKLHLILSNPKAGDQQSASGITDGNDASRKRLRATAGELIDRMVPNNHIVHNKFLVYVDAGGKPQAVLFGSTNWTSTGLCTQTNNTLVSDDAALAKRYFDYWNQLAADTEAAGDTAKSLQGSRLRTWDAKSKLLKQADGSTVTSWFSPNTPKARGRTRATEVRPPDMEEVAALIAGAQHAVLFLAFYPGTPSIVNWVAEAQKANAALFVRGCVTNPSTAAGFLYELQGVEPPKRKKGDAPGKQDPRVISAKALTAVVPSGWQKEILSAGFAVTHDKIVVIDPFSDDCVVVTGSHNLGYKASYDNDDNLAIFKGQRALAQAYATHVLDIYDHFSWRWMVQQNGQKAADTMLSTTPDAWQSKYFGDKGEIRSAQLRFWLDAIPAIR</sequence>
<protein>
    <recommendedName>
        <fullName evidence="3">phospholipase D</fullName>
        <ecNumber evidence="3">3.1.4.4</ecNumber>
    </recommendedName>
</protein>
<dbReference type="SUPFAM" id="SSF56024">
    <property type="entry name" value="Phospholipase D/nuclease"/>
    <property type="match status" value="2"/>
</dbReference>
<dbReference type="Pfam" id="PF13091">
    <property type="entry name" value="PLDc_2"/>
    <property type="match status" value="2"/>
</dbReference>
<dbReference type="PROSITE" id="PS50035">
    <property type="entry name" value="PLD"/>
    <property type="match status" value="1"/>
</dbReference>
<dbReference type="EMBL" id="CP011409">
    <property type="protein sequence ID" value="AKZ63350.1"/>
    <property type="molecule type" value="Genomic_DNA"/>
</dbReference>
<proteinExistence type="inferred from homology"/>
<dbReference type="InterPro" id="IPR051406">
    <property type="entry name" value="PLD_domain"/>
</dbReference>
<gene>
    <name evidence="8" type="ORF">F506_12320</name>
</gene>
<dbReference type="PANTHER" id="PTHR43856:SF1">
    <property type="entry name" value="MITOCHONDRIAL CARDIOLIPIN HYDROLASE"/>
    <property type="match status" value="1"/>
</dbReference>
<keyword evidence="5" id="KW-0442">Lipid degradation</keyword>
<evidence type="ECO:0000256" key="4">
    <source>
        <dbReference type="ARBA" id="ARBA00022801"/>
    </source>
</evidence>
<dbReference type="Proteomes" id="UP000063429">
    <property type="component" value="Chromosome"/>
</dbReference>
<evidence type="ECO:0000256" key="5">
    <source>
        <dbReference type="ARBA" id="ARBA00022963"/>
    </source>
</evidence>
<evidence type="ECO:0000256" key="6">
    <source>
        <dbReference type="ARBA" id="ARBA00023098"/>
    </source>
</evidence>
<name>A0ABM5V1D8_9BURK</name>
<evidence type="ECO:0000313" key="9">
    <source>
        <dbReference type="Proteomes" id="UP000063429"/>
    </source>
</evidence>
<dbReference type="RefSeq" id="WP_053197846.1">
    <property type="nucleotide sequence ID" value="NZ_CP011409.1"/>
</dbReference>
<accession>A0ABM5V1D8</accession>
<organism evidence="8 9">
    <name type="scientific">Herbaspirillum hiltneri N3</name>
    <dbReference type="NCBI Taxonomy" id="1262470"/>
    <lineage>
        <taxon>Bacteria</taxon>
        <taxon>Pseudomonadati</taxon>
        <taxon>Pseudomonadota</taxon>
        <taxon>Betaproteobacteria</taxon>
        <taxon>Burkholderiales</taxon>
        <taxon>Oxalobacteraceae</taxon>
        <taxon>Herbaspirillum</taxon>
    </lineage>
</organism>
<feature type="domain" description="PLD phosphodiesterase" evidence="7">
    <location>
        <begin position="475"/>
        <end position="506"/>
    </location>
</feature>
<dbReference type="PANTHER" id="PTHR43856">
    <property type="entry name" value="CARDIOLIPIN HYDROLASE"/>
    <property type="match status" value="1"/>
</dbReference>
<dbReference type="InterPro" id="IPR001736">
    <property type="entry name" value="PLipase_D/transphosphatidylase"/>
</dbReference>
<keyword evidence="6" id="KW-0443">Lipid metabolism</keyword>
<comment type="similarity">
    <text evidence="2">Belongs to the phospholipase D family.</text>
</comment>
<dbReference type="EC" id="3.1.4.4" evidence="3"/>
<evidence type="ECO:0000256" key="1">
    <source>
        <dbReference type="ARBA" id="ARBA00000798"/>
    </source>
</evidence>
<comment type="catalytic activity">
    <reaction evidence="1">
        <text>a 1,2-diacyl-sn-glycero-3-phosphocholine + H2O = a 1,2-diacyl-sn-glycero-3-phosphate + choline + H(+)</text>
        <dbReference type="Rhea" id="RHEA:14445"/>
        <dbReference type="ChEBI" id="CHEBI:15354"/>
        <dbReference type="ChEBI" id="CHEBI:15377"/>
        <dbReference type="ChEBI" id="CHEBI:15378"/>
        <dbReference type="ChEBI" id="CHEBI:57643"/>
        <dbReference type="ChEBI" id="CHEBI:58608"/>
        <dbReference type="EC" id="3.1.4.4"/>
    </reaction>
</comment>
<reference evidence="9" key="1">
    <citation type="journal article" date="2015" name="Genome Announc.">
        <title>Complete Genome Sequence of Herbaspirillum hiltneri N3 (DSM 17495), Isolated from Surface-Sterilized Wheat Roots.</title>
        <authorList>
            <person name="Guizelini D."/>
            <person name="Saizaki P.M."/>
            <person name="Coimbra N.A."/>
            <person name="Weiss V.A."/>
            <person name="Faoro H."/>
            <person name="Sfeir M.Z."/>
            <person name="Baura V.A."/>
            <person name="Monteiro R.A."/>
            <person name="Chubatsu L.S."/>
            <person name="Souza E.M."/>
            <person name="Cruz L.M."/>
            <person name="Pedrosa F.O."/>
            <person name="Raittz R.T."/>
            <person name="Marchaukoski J.N."/>
            <person name="Steffens M.B."/>
        </authorList>
    </citation>
    <scope>NUCLEOTIDE SEQUENCE [LARGE SCALE GENOMIC DNA]</scope>
    <source>
        <strain evidence="9">N3</strain>
    </source>
</reference>
<dbReference type="Gene3D" id="3.30.870.10">
    <property type="entry name" value="Endonuclease Chain A"/>
    <property type="match status" value="2"/>
</dbReference>
<evidence type="ECO:0000256" key="2">
    <source>
        <dbReference type="ARBA" id="ARBA00008664"/>
    </source>
</evidence>
<dbReference type="InterPro" id="IPR025202">
    <property type="entry name" value="PLD-like_dom"/>
</dbReference>
<keyword evidence="4" id="KW-0378">Hydrolase</keyword>
<evidence type="ECO:0000259" key="7">
    <source>
        <dbReference type="PROSITE" id="PS50035"/>
    </source>
</evidence>
<evidence type="ECO:0000313" key="8">
    <source>
        <dbReference type="EMBL" id="AKZ63350.1"/>
    </source>
</evidence>